<reference evidence="3 4" key="1">
    <citation type="journal article" date="2024" name="IMA Fungus">
        <title>Apiospora arundinis, a panoply of carbohydrate-active enzymes and secondary metabolites.</title>
        <authorList>
            <person name="Sorensen T."/>
            <person name="Petersen C."/>
            <person name="Muurmann A.T."/>
            <person name="Christiansen J.V."/>
            <person name="Brundto M.L."/>
            <person name="Overgaard C.K."/>
            <person name="Boysen A.T."/>
            <person name="Wollenberg R.D."/>
            <person name="Larsen T.O."/>
            <person name="Sorensen J.L."/>
            <person name="Nielsen K.L."/>
            <person name="Sondergaard T.E."/>
        </authorList>
    </citation>
    <scope>NUCLEOTIDE SEQUENCE [LARGE SCALE GENOMIC DNA]</scope>
    <source>
        <strain evidence="3 4">AAU 773</strain>
    </source>
</reference>
<evidence type="ECO:0000256" key="1">
    <source>
        <dbReference type="SAM" id="MobiDB-lite"/>
    </source>
</evidence>
<organism evidence="3 4">
    <name type="scientific">Apiospora arundinis</name>
    <dbReference type="NCBI Taxonomy" id="335852"/>
    <lineage>
        <taxon>Eukaryota</taxon>
        <taxon>Fungi</taxon>
        <taxon>Dikarya</taxon>
        <taxon>Ascomycota</taxon>
        <taxon>Pezizomycotina</taxon>
        <taxon>Sordariomycetes</taxon>
        <taxon>Xylariomycetidae</taxon>
        <taxon>Amphisphaeriales</taxon>
        <taxon>Apiosporaceae</taxon>
        <taxon>Apiospora</taxon>
    </lineage>
</organism>
<accession>A0ABR2IG73</accession>
<name>A0ABR2IG73_9PEZI</name>
<keyword evidence="2" id="KW-0812">Transmembrane</keyword>
<evidence type="ECO:0000256" key="2">
    <source>
        <dbReference type="SAM" id="Phobius"/>
    </source>
</evidence>
<evidence type="ECO:0000313" key="4">
    <source>
        <dbReference type="Proteomes" id="UP001390339"/>
    </source>
</evidence>
<feature type="transmembrane region" description="Helical" evidence="2">
    <location>
        <begin position="88"/>
        <end position="108"/>
    </location>
</feature>
<sequence>MEAETDEARNVSVVACRQFSLTSETGQRDDESSTTNLITAAPAPDDMTSTTAVDAADDPKRGPATDHVVLAEAIQQEHNLEFWQAVKLYPAAVGWSMFVSIGVIMLAFDPQLLGNLYATPQFAADFGYEYNGEVPPGKRACPWATPSAKSSAPSSRRIYLINYGTYFFKLAGLPTDKAFDMGIGFLGFFFGGLAAVCYVWAFLRVPED</sequence>
<keyword evidence="4" id="KW-1185">Reference proteome</keyword>
<proteinExistence type="predicted"/>
<feature type="region of interest" description="Disordered" evidence="1">
    <location>
        <begin position="22"/>
        <end position="61"/>
    </location>
</feature>
<dbReference type="Proteomes" id="UP001390339">
    <property type="component" value="Unassembled WGS sequence"/>
</dbReference>
<keyword evidence="2" id="KW-0472">Membrane</keyword>
<dbReference type="EMBL" id="JAPCWZ010000005">
    <property type="protein sequence ID" value="KAK8862073.1"/>
    <property type="molecule type" value="Genomic_DNA"/>
</dbReference>
<comment type="caution">
    <text evidence="3">The sequence shown here is derived from an EMBL/GenBank/DDBJ whole genome shotgun (WGS) entry which is preliminary data.</text>
</comment>
<evidence type="ECO:0000313" key="3">
    <source>
        <dbReference type="EMBL" id="KAK8862073.1"/>
    </source>
</evidence>
<keyword evidence="2" id="KW-1133">Transmembrane helix</keyword>
<protein>
    <submittedName>
        <fullName evidence="3">Sugar porter family MFS transporter</fullName>
    </submittedName>
</protein>
<feature type="transmembrane region" description="Helical" evidence="2">
    <location>
        <begin position="183"/>
        <end position="203"/>
    </location>
</feature>
<gene>
    <name evidence="3" type="ORF">PGQ11_008308</name>
</gene>